<dbReference type="Proteomes" id="UP001291623">
    <property type="component" value="Unassembled WGS sequence"/>
</dbReference>
<protein>
    <submittedName>
        <fullName evidence="2">Uncharacterized protein</fullName>
    </submittedName>
</protein>
<accession>A0AAE1RXX6</accession>
<dbReference type="AlphaFoldDB" id="A0AAE1RXX6"/>
<evidence type="ECO:0000313" key="3">
    <source>
        <dbReference type="Proteomes" id="UP001291623"/>
    </source>
</evidence>
<feature type="region of interest" description="Disordered" evidence="1">
    <location>
        <begin position="1"/>
        <end position="24"/>
    </location>
</feature>
<dbReference type="EMBL" id="JAVYJV010000011">
    <property type="protein sequence ID" value="KAK4359923.1"/>
    <property type="molecule type" value="Genomic_DNA"/>
</dbReference>
<gene>
    <name evidence="2" type="ORF">RND71_022152</name>
</gene>
<organism evidence="2 3">
    <name type="scientific">Anisodus tanguticus</name>
    <dbReference type="NCBI Taxonomy" id="243964"/>
    <lineage>
        <taxon>Eukaryota</taxon>
        <taxon>Viridiplantae</taxon>
        <taxon>Streptophyta</taxon>
        <taxon>Embryophyta</taxon>
        <taxon>Tracheophyta</taxon>
        <taxon>Spermatophyta</taxon>
        <taxon>Magnoliopsida</taxon>
        <taxon>eudicotyledons</taxon>
        <taxon>Gunneridae</taxon>
        <taxon>Pentapetalae</taxon>
        <taxon>asterids</taxon>
        <taxon>lamiids</taxon>
        <taxon>Solanales</taxon>
        <taxon>Solanaceae</taxon>
        <taxon>Solanoideae</taxon>
        <taxon>Hyoscyameae</taxon>
        <taxon>Anisodus</taxon>
    </lineage>
</organism>
<evidence type="ECO:0000313" key="2">
    <source>
        <dbReference type="EMBL" id="KAK4359923.1"/>
    </source>
</evidence>
<keyword evidence="3" id="KW-1185">Reference proteome</keyword>
<name>A0AAE1RXX6_9SOLA</name>
<reference evidence="2" key="1">
    <citation type="submission" date="2023-12" db="EMBL/GenBank/DDBJ databases">
        <title>Genome assembly of Anisodus tanguticus.</title>
        <authorList>
            <person name="Wang Y.-J."/>
        </authorList>
    </citation>
    <scope>NUCLEOTIDE SEQUENCE</scope>
    <source>
        <strain evidence="2">KB-2021</strain>
        <tissue evidence="2">Leaf</tissue>
    </source>
</reference>
<comment type="caution">
    <text evidence="2">The sequence shown here is derived from an EMBL/GenBank/DDBJ whole genome shotgun (WGS) entry which is preliminary data.</text>
</comment>
<proteinExistence type="predicted"/>
<evidence type="ECO:0000256" key="1">
    <source>
        <dbReference type="SAM" id="MobiDB-lite"/>
    </source>
</evidence>
<sequence length="205" mass="23580">MQTPQRPSQKGFRTPRSGNGQQQLKEMTIIRVRGVEGKKIGTTSPIVVKLHPTDLLMASLDVETEMSLELTLPSLELEGLTQYDTRTRILHYNLKFANDSPAHEHPREDVVLNAFCALRKNTQNSLNSNGVLATPPSFIIVVVEAFSQMKSGRTNRKKMLKMEVIMMIFEGRRRMRWKRKKKDEVVEEEVVKMKEMIMVVGRWGR</sequence>